<dbReference type="GO" id="GO:0005525">
    <property type="term" value="F:GTP binding"/>
    <property type="evidence" value="ECO:0007669"/>
    <property type="project" value="UniProtKB-KW"/>
</dbReference>
<dbReference type="InterPro" id="IPR027417">
    <property type="entry name" value="P-loop_NTPase"/>
</dbReference>
<dbReference type="InterPro" id="IPR045058">
    <property type="entry name" value="GIMA/IAN/Toc"/>
</dbReference>
<name>A0A8K9UKG7_ONCMY</name>
<dbReference type="PROSITE" id="PS51720">
    <property type="entry name" value="G_AIG1"/>
    <property type="match status" value="1"/>
</dbReference>
<evidence type="ECO:0000313" key="5">
    <source>
        <dbReference type="Ensembl" id="ENSOMYP00000112788.1"/>
    </source>
</evidence>
<organism evidence="5 6">
    <name type="scientific">Oncorhynchus mykiss</name>
    <name type="common">Rainbow trout</name>
    <name type="synonym">Salmo gairdneri</name>
    <dbReference type="NCBI Taxonomy" id="8022"/>
    <lineage>
        <taxon>Eukaryota</taxon>
        <taxon>Metazoa</taxon>
        <taxon>Chordata</taxon>
        <taxon>Craniata</taxon>
        <taxon>Vertebrata</taxon>
        <taxon>Euteleostomi</taxon>
        <taxon>Actinopterygii</taxon>
        <taxon>Neopterygii</taxon>
        <taxon>Teleostei</taxon>
        <taxon>Protacanthopterygii</taxon>
        <taxon>Salmoniformes</taxon>
        <taxon>Salmonidae</taxon>
        <taxon>Salmoninae</taxon>
        <taxon>Oncorhynchus</taxon>
    </lineage>
</organism>
<protein>
    <recommendedName>
        <fullName evidence="4">AIG1-type G domain-containing protein</fullName>
    </recommendedName>
</protein>
<dbReference type="InterPro" id="IPR006703">
    <property type="entry name" value="G_AIG1"/>
</dbReference>
<proteinExistence type="inferred from homology"/>
<dbReference type="PANTHER" id="PTHR10903:SF186">
    <property type="entry name" value="GTPASE IMAP FAMILY MEMBER 4-LIKE-RELATED"/>
    <property type="match status" value="1"/>
</dbReference>
<evidence type="ECO:0000256" key="3">
    <source>
        <dbReference type="ARBA" id="ARBA00023134"/>
    </source>
</evidence>
<reference evidence="5" key="1">
    <citation type="submission" date="2020-07" db="EMBL/GenBank/DDBJ databases">
        <title>A long reads based de novo assembly of the rainbow trout Arlee double haploid line genome.</title>
        <authorList>
            <person name="Gao G."/>
            <person name="Palti Y."/>
        </authorList>
    </citation>
    <scope>NUCLEOTIDE SEQUENCE [LARGE SCALE GENOMIC DNA]</scope>
</reference>
<dbReference type="PANTHER" id="PTHR10903">
    <property type="entry name" value="GTPASE, IMAP FAMILY MEMBER-RELATED"/>
    <property type="match status" value="1"/>
</dbReference>
<evidence type="ECO:0000256" key="2">
    <source>
        <dbReference type="ARBA" id="ARBA00022741"/>
    </source>
</evidence>
<dbReference type="SUPFAM" id="SSF52540">
    <property type="entry name" value="P-loop containing nucleoside triphosphate hydrolases"/>
    <property type="match status" value="1"/>
</dbReference>
<dbReference type="GeneTree" id="ENSGT01120000274520"/>
<feature type="domain" description="AIG1-type G" evidence="4">
    <location>
        <begin position="16"/>
        <end position="77"/>
    </location>
</feature>
<keyword evidence="2" id="KW-0547">Nucleotide-binding</keyword>
<sequence length="77" mass="8209">MSIEQLPKSQIEALINWLGVIVLLGKSGVGKSATGNTILGGRSFHSEQNWSSVTRKTEMKQAAVDGRDVSVIDTPGL</sequence>
<dbReference type="Pfam" id="PF04548">
    <property type="entry name" value="AIG1"/>
    <property type="match status" value="1"/>
</dbReference>
<accession>A0A8K9UKG7</accession>
<reference evidence="5" key="3">
    <citation type="submission" date="2025-09" db="UniProtKB">
        <authorList>
            <consortium name="Ensembl"/>
        </authorList>
    </citation>
    <scope>IDENTIFICATION</scope>
</reference>
<keyword evidence="6" id="KW-1185">Reference proteome</keyword>
<reference evidence="5" key="2">
    <citation type="submission" date="2025-08" db="UniProtKB">
        <authorList>
            <consortium name="Ensembl"/>
        </authorList>
    </citation>
    <scope>IDENTIFICATION</scope>
</reference>
<dbReference type="Proteomes" id="UP000694395">
    <property type="component" value="Chromosome Y"/>
</dbReference>
<dbReference type="Gene3D" id="3.40.50.300">
    <property type="entry name" value="P-loop containing nucleotide triphosphate hydrolases"/>
    <property type="match status" value="1"/>
</dbReference>
<evidence type="ECO:0000259" key="4">
    <source>
        <dbReference type="PROSITE" id="PS51720"/>
    </source>
</evidence>
<evidence type="ECO:0000313" key="6">
    <source>
        <dbReference type="Proteomes" id="UP000694395"/>
    </source>
</evidence>
<comment type="similarity">
    <text evidence="1">Belongs to the TRAFAC class TrmE-Era-EngA-EngB-Septin-like GTPase superfamily. AIG1/Toc34/Toc159-like paraseptin GTPase family. IAN subfamily.</text>
</comment>
<dbReference type="AlphaFoldDB" id="A0A8K9UKG7"/>
<evidence type="ECO:0000256" key="1">
    <source>
        <dbReference type="ARBA" id="ARBA00008535"/>
    </source>
</evidence>
<dbReference type="Ensembl" id="ENSOMYT00000133415.1">
    <property type="protein sequence ID" value="ENSOMYP00000112788.1"/>
    <property type="gene ID" value="ENSOMYG00000072489.1"/>
</dbReference>
<keyword evidence="3" id="KW-0342">GTP-binding</keyword>